<keyword evidence="5" id="KW-1185">Reference proteome</keyword>
<evidence type="ECO:0000313" key="4">
    <source>
        <dbReference type="EMBL" id="CAK9016140.1"/>
    </source>
</evidence>
<gene>
    <name evidence="4" type="ORF">CCMP2556_LOCUS12381</name>
</gene>
<feature type="region of interest" description="Disordered" evidence="2">
    <location>
        <begin position="184"/>
        <end position="207"/>
    </location>
</feature>
<reference evidence="4 5" key="1">
    <citation type="submission" date="2024-02" db="EMBL/GenBank/DDBJ databases">
        <authorList>
            <person name="Chen Y."/>
            <person name="Shah S."/>
            <person name="Dougan E. K."/>
            <person name="Thang M."/>
            <person name="Chan C."/>
        </authorList>
    </citation>
    <scope>NUCLEOTIDE SEQUENCE [LARGE SCALE GENOMIC DNA]</scope>
</reference>
<evidence type="ECO:0000256" key="2">
    <source>
        <dbReference type="SAM" id="MobiDB-lite"/>
    </source>
</evidence>
<name>A0ABP0JNW1_9DINO</name>
<keyword evidence="3" id="KW-0472">Membrane</keyword>
<evidence type="ECO:0000313" key="5">
    <source>
        <dbReference type="Proteomes" id="UP001642484"/>
    </source>
</evidence>
<keyword evidence="1" id="KW-0175">Coiled coil</keyword>
<feature type="transmembrane region" description="Helical" evidence="3">
    <location>
        <begin position="115"/>
        <end position="134"/>
    </location>
</feature>
<keyword evidence="3" id="KW-0812">Transmembrane</keyword>
<accession>A0ABP0JNW1</accession>
<feature type="transmembrane region" description="Helical" evidence="3">
    <location>
        <begin position="12"/>
        <end position="35"/>
    </location>
</feature>
<dbReference type="Proteomes" id="UP001642484">
    <property type="component" value="Unassembled WGS sequence"/>
</dbReference>
<organism evidence="4 5">
    <name type="scientific">Durusdinium trenchii</name>
    <dbReference type="NCBI Taxonomy" id="1381693"/>
    <lineage>
        <taxon>Eukaryota</taxon>
        <taxon>Sar</taxon>
        <taxon>Alveolata</taxon>
        <taxon>Dinophyceae</taxon>
        <taxon>Suessiales</taxon>
        <taxon>Symbiodiniaceae</taxon>
        <taxon>Durusdinium</taxon>
    </lineage>
</organism>
<keyword evidence="3" id="KW-1133">Transmembrane helix</keyword>
<evidence type="ECO:0000256" key="3">
    <source>
        <dbReference type="SAM" id="Phobius"/>
    </source>
</evidence>
<dbReference type="EMBL" id="CAXAMN010006003">
    <property type="protein sequence ID" value="CAK9016140.1"/>
    <property type="molecule type" value="Genomic_DNA"/>
</dbReference>
<feature type="coiled-coil region" evidence="1">
    <location>
        <begin position="217"/>
        <end position="244"/>
    </location>
</feature>
<protein>
    <submittedName>
        <fullName evidence="4">Uncharacterized protein</fullName>
    </submittedName>
</protein>
<proteinExistence type="predicted"/>
<sequence>MWNVEDRCNAGRVWCVSAMQSWTSLTALSIVFGFAGPNFLPPQWMQDAIHQDEGARSLQEDLSAELSDVPGSWALGIEEPVCWRQRFAPMAAGVTRWLEDCSEDSGVTTGTLSTLSFFFLAAAMDIAVLVQIMLRMLRWGRQKIGLAGQSIKPAPAANDVECSTQPAIVHQLRLPCHPEHFEIHSEDEETHTPRSTNADQDGTELRTPDSCCVSVELEDAYARIRTLESELHQQKQMSTALREEMRIKEVQADAHAVLQAELQVSRKELLECQGEANLMRVQLDALSELGSEKVPCTDCLSVFADWLKASLKDMAVQELHAKRAIHDSNHKQELRRQLDGLKIGRKQSSRWAPPSTSRGRRDLASNPFE</sequence>
<evidence type="ECO:0000256" key="1">
    <source>
        <dbReference type="SAM" id="Coils"/>
    </source>
</evidence>
<feature type="region of interest" description="Disordered" evidence="2">
    <location>
        <begin position="344"/>
        <end position="369"/>
    </location>
</feature>
<comment type="caution">
    <text evidence="4">The sequence shown here is derived from an EMBL/GenBank/DDBJ whole genome shotgun (WGS) entry which is preliminary data.</text>
</comment>